<dbReference type="CDD" id="cd06583">
    <property type="entry name" value="PGRP"/>
    <property type="match status" value="1"/>
</dbReference>
<evidence type="ECO:0000256" key="5">
    <source>
        <dbReference type="ARBA" id="ARBA00022670"/>
    </source>
</evidence>
<keyword evidence="5" id="KW-0378">Hydrolase</keyword>
<keyword evidence="5" id="KW-0645">Protease</keyword>
<dbReference type="GO" id="GO:0008233">
    <property type="term" value="F:peptidase activity"/>
    <property type="evidence" value="ECO:0007669"/>
    <property type="project" value="UniProtKB-KW"/>
</dbReference>
<dbReference type="GO" id="GO:0009253">
    <property type="term" value="P:peptidoglycan catabolic process"/>
    <property type="evidence" value="ECO:0007669"/>
    <property type="project" value="InterPro"/>
</dbReference>
<dbReference type="GO" id="GO:0001897">
    <property type="term" value="P:symbiont-mediated cytolysis of host cell"/>
    <property type="evidence" value="ECO:0007669"/>
    <property type="project" value="UniProtKB-ARBA"/>
</dbReference>
<dbReference type="PANTHER" id="PTHR34408:SF1">
    <property type="entry name" value="GLYCOSYL HYDROLASE FAMILY 19 DOMAIN-CONTAINING PROTEIN HI_1415"/>
    <property type="match status" value="1"/>
</dbReference>
<comment type="cofactor">
    <cofactor evidence="1">
        <name>Zn(2+)</name>
        <dbReference type="ChEBI" id="CHEBI:29105"/>
    </cofactor>
</comment>
<protein>
    <recommendedName>
        <fullName evidence="8">N-acetylmuramoyl-L-alanine amidase</fullName>
    </recommendedName>
</protein>
<dbReference type="PANTHER" id="PTHR34408">
    <property type="entry name" value="FAMILY PROTEIN, PUTATIVE-RELATED"/>
    <property type="match status" value="1"/>
</dbReference>
<dbReference type="GO" id="GO:0006508">
    <property type="term" value="P:proteolysis"/>
    <property type="evidence" value="ECO:0007669"/>
    <property type="project" value="UniProtKB-KW"/>
</dbReference>
<evidence type="ECO:0000256" key="2">
    <source>
        <dbReference type="ARBA" id="ARBA00007553"/>
    </source>
</evidence>
<keyword evidence="7" id="KW-0862">Zinc</keyword>
<dbReference type="GO" id="GO:0008745">
    <property type="term" value="F:N-acetylmuramoyl-L-alanine amidase activity"/>
    <property type="evidence" value="ECO:0007669"/>
    <property type="project" value="InterPro"/>
</dbReference>
<dbReference type="Pfam" id="PF08239">
    <property type="entry name" value="SH3_3"/>
    <property type="match status" value="1"/>
</dbReference>
<dbReference type="InterPro" id="IPR052354">
    <property type="entry name" value="Cell_Wall_Dynamics_Protein"/>
</dbReference>
<dbReference type="Gene3D" id="2.30.30.40">
    <property type="entry name" value="SH3 Domains"/>
    <property type="match status" value="2"/>
</dbReference>
<evidence type="ECO:0000256" key="8">
    <source>
        <dbReference type="ARBA" id="ARBA00042615"/>
    </source>
</evidence>
<dbReference type="SUPFAM" id="SSF55846">
    <property type="entry name" value="N-acetylmuramoyl-L-alanine amidase-like"/>
    <property type="match status" value="1"/>
</dbReference>
<sequence>MPWNYKGWHCGKGNKGSANNTHVSVELCEDALTDATYFNKVYKEAVEFAAYLCQLYNFDPLKDGVIIGHYEGHQRGIASNHADPRNWFPRFGKSMDTFRQDVAAKMGKRVTPTTHTNTETTVSYSGIVTASVLRIRKGPSVSSSIAGTLKKGEGVSVILEDNGWGKLADGSGWVSLTYVKKNAAPANTFKSYKGKITATSGVNIRIGAGTNYNKNGALAYNSVVAIVDEKKVSGITWGKLADGRGWISLAYLKKI</sequence>
<organism evidence="10">
    <name type="scientific">Siphoviridae sp. ctLqe90</name>
    <dbReference type="NCBI Taxonomy" id="2825456"/>
    <lineage>
        <taxon>Viruses</taxon>
        <taxon>Duplodnaviria</taxon>
        <taxon>Heunggongvirae</taxon>
        <taxon>Uroviricota</taxon>
        <taxon>Caudoviricetes</taxon>
    </lineage>
</organism>
<evidence type="ECO:0000256" key="3">
    <source>
        <dbReference type="ARBA" id="ARBA00022529"/>
    </source>
</evidence>
<dbReference type="GO" id="GO:0046872">
    <property type="term" value="F:metal ion binding"/>
    <property type="evidence" value="ECO:0007669"/>
    <property type="project" value="UniProtKB-KW"/>
</dbReference>
<feature type="domain" description="SH3b" evidence="9">
    <location>
        <begin position="123"/>
        <end position="183"/>
    </location>
</feature>
<name>A0A8S5Q3J9_9CAUD</name>
<evidence type="ECO:0000259" key="9">
    <source>
        <dbReference type="PROSITE" id="PS51781"/>
    </source>
</evidence>
<reference evidence="10" key="1">
    <citation type="journal article" date="2021" name="Proc. Natl. Acad. Sci. U.S.A.">
        <title>A Catalog of Tens of Thousands of Viruses from Human Metagenomes Reveals Hidden Associations with Chronic Diseases.</title>
        <authorList>
            <person name="Tisza M.J."/>
            <person name="Buck C.B."/>
        </authorList>
    </citation>
    <scope>NUCLEOTIDE SEQUENCE</scope>
    <source>
        <strain evidence="10">CtLqe90</strain>
    </source>
</reference>
<keyword evidence="3" id="KW-0929">Antimicrobial</keyword>
<dbReference type="Pfam" id="PF01510">
    <property type="entry name" value="Amidase_2"/>
    <property type="match status" value="1"/>
</dbReference>
<accession>A0A8S5Q3J9</accession>
<evidence type="ECO:0000256" key="1">
    <source>
        <dbReference type="ARBA" id="ARBA00001947"/>
    </source>
</evidence>
<evidence type="ECO:0000313" key="10">
    <source>
        <dbReference type="EMBL" id="DAE13108.1"/>
    </source>
</evidence>
<dbReference type="GO" id="GO:0042742">
    <property type="term" value="P:defense response to bacterium"/>
    <property type="evidence" value="ECO:0007669"/>
    <property type="project" value="UniProtKB-KW"/>
</dbReference>
<keyword evidence="6" id="KW-0479">Metal-binding</keyword>
<dbReference type="Gene3D" id="3.40.80.10">
    <property type="entry name" value="Peptidoglycan recognition protein-like"/>
    <property type="match status" value="1"/>
</dbReference>
<dbReference type="PROSITE" id="PS51781">
    <property type="entry name" value="SH3B"/>
    <property type="match status" value="1"/>
</dbReference>
<dbReference type="InterPro" id="IPR036505">
    <property type="entry name" value="Amidase/PGRP_sf"/>
</dbReference>
<proteinExistence type="inferred from homology"/>
<dbReference type="InterPro" id="IPR002502">
    <property type="entry name" value="Amidase_domain"/>
</dbReference>
<keyword evidence="4" id="KW-0081">Bacteriolytic enzyme</keyword>
<dbReference type="SMART" id="SM00287">
    <property type="entry name" value="SH3b"/>
    <property type="match status" value="2"/>
</dbReference>
<evidence type="ECO:0000256" key="4">
    <source>
        <dbReference type="ARBA" id="ARBA00022638"/>
    </source>
</evidence>
<comment type="similarity">
    <text evidence="2">Belongs to the N-acetylmuramoyl-L-alanine amidase 2 family.</text>
</comment>
<dbReference type="InterPro" id="IPR003646">
    <property type="entry name" value="SH3-like_bac-type"/>
</dbReference>
<dbReference type="EMBL" id="BK015564">
    <property type="protein sequence ID" value="DAE13108.1"/>
    <property type="molecule type" value="Genomic_DNA"/>
</dbReference>
<evidence type="ECO:0000256" key="7">
    <source>
        <dbReference type="ARBA" id="ARBA00022833"/>
    </source>
</evidence>
<evidence type="ECO:0000256" key="6">
    <source>
        <dbReference type="ARBA" id="ARBA00022723"/>
    </source>
</evidence>